<dbReference type="CDD" id="cd01127">
    <property type="entry name" value="TrwB_TraG_TraD_VirD4"/>
    <property type="match status" value="1"/>
</dbReference>
<dbReference type="Proteomes" id="UP000649617">
    <property type="component" value="Unassembled WGS sequence"/>
</dbReference>
<reference evidence="9" key="1">
    <citation type="submission" date="2021-02" db="EMBL/GenBank/DDBJ databases">
        <authorList>
            <person name="Dougan E. K."/>
            <person name="Rhodes N."/>
            <person name="Thang M."/>
            <person name="Chan C."/>
        </authorList>
    </citation>
    <scope>NUCLEOTIDE SEQUENCE</scope>
</reference>
<dbReference type="AlphaFoldDB" id="A0A812VEJ8"/>
<dbReference type="OrthoDB" id="10462992at2759"/>
<keyword evidence="10" id="KW-1185">Reference proteome</keyword>
<dbReference type="InterPro" id="IPR051539">
    <property type="entry name" value="T4SS-coupling_protein"/>
</dbReference>
<comment type="caution">
    <text evidence="9">The sequence shown here is derived from an EMBL/GenBank/DDBJ whole genome shotgun (WGS) entry which is preliminary data.</text>
</comment>
<dbReference type="GO" id="GO:0005886">
    <property type="term" value="C:plasma membrane"/>
    <property type="evidence" value="ECO:0007669"/>
    <property type="project" value="UniProtKB-SubCell"/>
</dbReference>
<evidence type="ECO:0000256" key="2">
    <source>
        <dbReference type="ARBA" id="ARBA00022475"/>
    </source>
</evidence>
<feature type="domain" description="Type IV secretion system coupling protein TraD DNA-binding" evidence="8">
    <location>
        <begin position="239"/>
        <end position="620"/>
    </location>
</feature>
<protein>
    <submittedName>
        <fullName evidence="9">TraD protein</fullName>
    </submittedName>
</protein>
<evidence type="ECO:0000256" key="6">
    <source>
        <dbReference type="SAM" id="MobiDB-lite"/>
    </source>
</evidence>
<evidence type="ECO:0000256" key="4">
    <source>
        <dbReference type="ARBA" id="ARBA00022989"/>
    </source>
</evidence>
<dbReference type="Pfam" id="PF10412">
    <property type="entry name" value="TrwB_AAD_bind"/>
    <property type="match status" value="1"/>
</dbReference>
<dbReference type="PANTHER" id="PTHR37937">
    <property type="entry name" value="CONJUGATIVE TRANSFER: DNA TRANSPORT"/>
    <property type="match status" value="1"/>
</dbReference>
<feature type="region of interest" description="Disordered" evidence="6">
    <location>
        <begin position="658"/>
        <end position="698"/>
    </location>
</feature>
<dbReference type="PANTHER" id="PTHR37937:SF1">
    <property type="entry name" value="CONJUGATIVE TRANSFER: DNA TRANSPORT"/>
    <property type="match status" value="1"/>
</dbReference>
<keyword evidence="4 7" id="KW-1133">Transmembrane helix</keyword>
<dbReference type="SUPFAM" id="SSF52540">
    <property type="entry name" value="P-loop containing nucleoside triphosphate hydrolases"/>
    <property type="match status" value="1"/>
</dbReference>
<proteinExistence type="predicted"/>
<evidence type="ECO:0000313" key="9">
    <source>
        <dbReference type="EMBL" id="CAE7635155.1"/>
    </source>
</evidence>
<evidence type="ECO:0000256" key="1">
    <source>
        <dbReference type="ARBA" id="ARBA00004651"/>
    </source>
</evidence>
<accession>A0A812VEJ8</accession>
<comment type="subcellular location">
    <subcellularLocation>
        <location evidence="1">Cell membrane</location>
        <topology evidence="1">Multi-pass membrane protein</topology>
    </subcellularLocation>
</comment>
<evidence type="ECO:0000313" key="10">
    <source>
        <dbReference type="Proteomes" id="UP000649617"/>
    </source>
</evidence>
<feature type="transmembrane region" description="Helical" evidence="7">
    <location>
        <begin position="98"/>
        <end position="117"/>
    </location>
</feature>
<dbReference type="InterPro" id="IPR019476">
    <property type="entry name" value="T4SS_TraD_DNA-bd"/>
</dbReference>
<dbReference type="InterPro" id="IPR027417">
    <property type="entry name" value="P-loop_NTPase"/>
</dbReference>
<organism evidence="9 10">
    <name type="scientific">Symbiodinium pilosum</name>
    <name type="common">Dinoflagellate</name>
    <dbReference type="NCBI Taxonomy" id="2952"/>
    <lineage>
        <taxon>Eukaryota</taxon>
        <taxon>Sar</taxon>
        <taxon>Alveolata</taxon>
        <taxon>Dinophyceae</taxon>
        <taxon>Suessiales</taxon>
        <taxon>Symbiodiniaceae</taxon>
        <taxon>Symbiodinium</taxon>
    </lineage>
</organism>
<evidence type="ECO:0000256" key="3">
    <source>
        <dbReference type="ARBA" id="ARBA00022692"/>
    </source>
</evidence>
<evidence type="ECO:0000259" key="8">
    <source>
        <dbReference type="Pfam" id="PF10412"/>
    </source>
</evidence>
<name>A0A812VEJ8_SYMPI</name>
<dbReference type="EMBL" id="CAJNIZ010042748">
    <property type="protein sequence ID" value="CAE7635155.1"/>
    <property type="molecule type" value="Genomic_DNA"/>
</dbReference>
<evidence type="ECO:0000256" key="7">
    <source>
        <dbReference type="SAM" id="Phobius"/>
    </source>
</evidence>
<dbReference type="Gene3D" id="3.40.50.300">
    <property type="entry name" value="P-loop containing nucleotide triphosphate hydrolases"/>
    <property type="match status" value="2"/>
</dbReference>
<sequence length="708" mass="78644">MLSVTVRYPEEFVAYVRRLAKQRRVEEASIWRELVATGIQRTDADDGLTKTAFNLTIQTLCLTRRMAGHLDEELLELAKQDAKHALEQIGVEQVITKFMALGILTLLLSIGSIFWYTTTSYERYVTVKYTVGYVVVNGLKQTDGKIPFKLETGRKIEVRTVTFLNNGSVQQAVSNVYKAAIWSFVGGAMLGLFVLFLVFKFIYRFGTDQAEDEHVRGSQLVDGKQLKQAVKKFGKIPEMTIAGIPMPEGSDIAHTMLSGSSGTGKSTVSKEMLTGIRRQKQRLVIYDNSGEYVSHFYRPGKDIILNPLDARSAGWDVWAECSRDYQYDRMAESLIPERSQVGDPYWVLGARIVFAALAKKIASDQEPSNEKLMHAIMNVSIAEITQYVENTEAAAIISHGGERMAVSVRGVLAAYTRSMKYLPKDAPRFSIKDWIRQDEGDGWVFLTTKDEQRTALKPLITAWMDTAIAAIASLEPSRQRRIWIGIDELPSLQKLPSLFDGLAGLRKFGGCFILGVQAYSQLVMIYGKEGADTIASGCSTWCGFRYNDKAGATYSSENLGNSETVETFEGISFGASEIRDGVTLSKQRNLRPIVLPTEIMNLKDLHGFVKFGRGLPVGRIIAQYKKYPKVAEGFVDNGFDIVAPNLDNAPVLVNGFPRSAKHRPRANEKDDFVGNGLNGRAIPSAATDTTGQEDGRDAGRDMYQTELL</sequence>
<keyword evidence="5 7" id="KW-0472">Membrane</keyword>
<feature type="transmembrane region" description="Helical" evidence="7">
    <location>
        <begin position="179"/>
        <end position="199"/>
    </location>
</feature>
<keyword evidence="3 7" id="KW-0812">Transmembrane</keyword>
<evidence type="ECO:0000256" key="5">
    <source>
        <dbReference type="ARBA" id="ARBA00023136"/>
    </source>
</evidence>
<keyword evidence="2" id="KW-1003">Cell membrane</keyword>
<gene>
    <name evidence="9" type="primary">traD</name>
    <name evidence="9" type="ORF">SPIL2461_LOCUS16719</name>
</gene>